<feature type="domain" description="J" evidence="8">
    <location>
        <begin position="6"/>
        <end position="71"/>
    </location>
</feature>
<dbReference type="Gene3D" id="2.10.230.10">
    <property type="entry name" value="Heat shock protein DnaJ, cysteine-rich domain"/>
    <property type="match status" value="1"/>
</dbReference>
<evidence type="ECO:0000259" key="8">
    <source>
        <dbReference type="PROSITE" id="PS50076"/>
    </source>
</evidence>
<dbReference type="GO" id="GO:0009408">
    <property type="term" value="P:response to heat"/>
    <property type="evidence" value="ECO:0007669"/>
    <property type="project" value="InterPro"/>
</dbReference>
<keyword evidence="1 6" id="KW-0479">Metal-binding</keyword>
<dbReference type="OrthoDB" id="550424at2759"/>
<reference evidence="10" key="1">
    <citation type="journal article" date="2021" name="Nat. Commun.">
        <title>Genetic determinants of endophytism in the Arabidopsis root mycobiome.</title>
        <authorList>
            <person name="Mesny F."/>
            <person name="Miyauchi S."/>
            <person name="Thiergart T."/>
            <person name="Pickel B."/>
            <person name="Atanasova L."/>
            <person name="Karlsson M."/>
            <person name="Huettel B."/>
            <person name="Barry K.W."/>
            <person name="Haridas S."/>
            <person name="Chen C."/>
            <person name="Bauer D."/>
            <person name="Andreopoulos W."/>
            <person name="Pangilinan J."/>
            <person name="LaButti K."/>
            <person name="Riley R."/>
            <person name="Lipzen A."/>
            <person name="Clum A."/>
            <person name="Drula E."/>
            <person name="Henrissat B."/>
            <person name="Kohler A."/>
            <person name="Grigoriev I.V."/>
            <person name="Martin F.M."/>
            <person name="Hacquard S."/>
        </authorList>
    </citation>
    <scope>NUCLEOTIDE SEQUENCE</scope>
    <source>
        <strain evidence="10">MPI-CAGE-CH-0235</strain>
    </source>
</reference>
<dbReference type="InterPro" id="IPR036869">
    <property type="entry name" value="J_dom_sf"/>
</dbReference>
<dbReference type="InterPro" id="IPR012724">
    <property type="entry name" value="DnaJ"/>
</dbReference>
<dbReference type="CDD" id="cd06257">
    <property type="entry name" value="DnaJ"/>
    <property type="match status" value="1"/>
</dbReference>
<proteinExistence type="inferred from homology"/>
<dbReference type="GO" id="GO:0006457">
    <property type="term" value="P:protein folding"/>
    <property type="evidence" value="ECO:0007669"/>
    <property type="project" value="InterPro"/>
</dbReference>
<evidence type="ECO:0000256" key="6">
    <source>
        <dbReference type="PROSITE-ProRule" id="PRU00546"/>
    </source>
</evidence>
<dbReference type="InterPro" id="IPR018253">
    <property type="entry name" value="DnaJ_domain_CS"/>
</dbReference>
<dbReference type="CDD" id="cd10719">
    <property type="entry name" value="DnaJ_zf"/>
    <property type="match status" value="1"/>
</dbReference>
<sequence length="419" mass="45838">MVKETKLYDVLGVAPTATDQELKKAYKTGALKFHPDKNAHNPAAEEKFKEISHAYEILSDSQKRQIYDQYGEAGLEGGAGGGGGMAAEDLFAQFFGGGGGFGGMGGMFGGMGGQRGPPKARTIHHTHKVTLEDVYRGKISKLALQRSIICPKCEGLGGKEGAVRRCTGCDGHGMKTMMRQMGPMIQRFQTVCPDCNGEGEIIKEKDRCKQCNGKKTIVDRKVLHVHVDRGVRNGTKIEFKGDGDQQPGVQAGDVVFEIEQKPHSRFTRKDDDLLYKCDIELVTALAGGTIYVEHLDDRWLSIDILPGEAIAPDAVRMVRGQGMPSPRHHDFGNLYIHFNVKFPEKNWTADPEAYENLRKILPAPELQTVPPSEHMSEPADLEELDSSAQQRMFGAGGGAMDEDDEDGHPGGERVQCASQ</sequence>
<dbReference type="FunFam" id="2.10.230.10:FF:000001">
    <property type="entry name" value="DnaJ subfamily A member 2"/>
    <property type="match status" value="1"/>
</dbReference>
<dbReference type="InterPro" id="IPR001305">
    <property type="entry name" value="HSP_DnaJ_Cys-rich_dom"/>
</dbReference>
<dbReference type="EMBL" id="JAGPNK010000001">
    <property type="protein sequence ID" value="KAH7329335.1"/>
    <property type="molecule type" value="Genomic_DNA"/>
</dbReference>
<dbReference type="Pfam" id="PF00226">
    <property type="entry name" value="DnaJ"/>
    <property type="match status" value="1"/>
</dbReference>
<dbReference type="FunFam" id="2.60.260.20:FF:000003">
    <property type="entry name" value="DnaJ subfamily A member 2"/>
    <property type="match status" value="1"/>
</dbReference>
<dbReference type="PRINTS" id="PR00625">
    <property type="entry name" value="JDOMAIN"/>
</dbReference>
<dbReference type="PANTHER" id="PTHR43888">
    <property type="entry name" value="DNAJ-LIKE-2, ISOFORM A-RELATED"/>
    <property type="match status" value="1"/>
</dbReference>
<keyword evidence="5" id="KW-0143">Chaperone</keyword>
<dbReference type="HAMAP" id="MF_01152">
    <property type="entry name" value="DnaJ"/>
    <property type="match status" value="1"/>
</dbReference>
<evidence type="ECO:0000313" key="11">
    <source>
        <dbReference type="Proteomes" id="UP000813444"/>
    </source>
</evidence>
<dbReference type="InterPro" id="IPR001623">
    <property type="entry name" value="DnaJ_domain"/>
</dbReference>
<dbReference type="Proteomes" id="UP000813444">
    <property type="component" value="Unassembled WGS sequence"/>
</dbReference>
<feature type="domain" description="CR-type" evidence="9">
    <location>
        <begin position="137"/>
        <end position="220"/>
    </location>
</feature>
<dbReference type="SUPFAM" id="SSF57938">
    <property type="entry name" value="DnaJ/Hsp40 cysteine-rich domain"/>
    <property type="match status" value="1"/>
</dbReference>
<evidence type="ECO:0000256" key="4">
    <source>
        <dbReference type="ARBA" id="ARBA00022833"/>
    </source>
</evidence>
<evidence type="ECO:0000256" key="3">
    <source>
        <dbReference type="ARBA" id="ARBA00022771"/>
    </source>
</evidence>
<dbReference type="Gene3D" id="1.10.287.110">
    <property type="entry name" value="DnaJ domain"/>
    <property type="match status" value="1"/>
</dbReference>
<keyword evidence="11" id="KW-1185">Reference proteome</keyword>
<keyword evidence="4 6" id="KW-0862">Zinc</keyword>
<dbReference type="CDD" id="cd10747">
    <property type="entry name" value="DnaJ_C"/>
    <property type="match status" value="1"/>
</dbReference>
<protein>
    <submittedName>
        <fullName evidence="10">DnaJ domain-containing protein</fullName>
    </submittedName>
</protein>
<evidence type="ECO:0000313" key="10">
    <source>
        <dbReference type="EMBL" id="KAH7329335.1"/>
    </source>
</evidence>
<comment type="caution">
    <text evidence="10">The sequence shown here is derived from an EMBL/GenBank/DDBJ whole genome shotgun (WGS) entry which is preliminary data.</text>
</comment>
<evidence type="ECO:0000256" key="5">
    <source>
        <dbReference type="ARBA" id="ARBA00023186"/>
    </source>
</evidence>
<dbReference type="Pfam" id="PF00684">
    <property type="entry name" value="DnaJ_CXXCXGXG"/>
    <property type="match status" value="1"/>
</dbReference>
<name>A0A8K0T5S7_9HYPO</name>
<organism evidence="10 11">
    <name type="scientific">Stachybotrys elegans</name>
    <dbReference type="NCBI Taxonomy" id="80388"/>
    <lineage>
        <taxon>Eukaryota</taxon>
        <taxon>Fungi</taxon>
        <taxon>Dikarya</taxon>
        <taxon>Ascomycota</taxon>
        <taxon>Pezizomycotina</taxon>
        <taxon>Sordariomycetes</taxon>
        <taxon>Hypocreomycetidae</taxon>
        <taxon>Hypocreales</taxon>
        <taxon>Stachybotryaceae</taxon>
        <taxon>Stachybotrys</taxon>
    </lineage>
</organism>
<dbReference type="SMART" id="SM00271">
    <property type="entry name" value="DnaJ"/>
    <property type="match status" value="1"/>
</dbReference>
<feature type="region of interest" description="Disordered" evidence="7">
    <location>
        <begin position="366"/>
        <end position="419"/>
    </location>
</feature>
<keyword evidence="3 6" id="KW-0863">Zinc-finger</keyword>
<gene>
    <name evidence="10" type="ORF">B0I35DRAFT_346249</name>
</gene>
<dbReference type="SUPFAM" id="SSF49493">
    <property type="entry name" value="HSP40/DnaJ peptide-binding domain"/>
    <property type="match status" value="2"/>
</dbReference>
<dbReference type="SUPFAM" id="SSF46565">
    <property type="entry name" value="Chaperone J-domain"/>
    <property type="match status" value="1"/>
</dbReference>
<dbReference type="GO" id="GO:0030544">
    <property type="term" value="F:Hsp70 protein binding"/>
    <property type="evidence" value="ECO:0007669"/>
    <property type="project" value="InterPro"/>
</dbReference>
<evidence type="ECO:0000256" key="2">
    <source>
        <dbReference type="ARBA" id="ARBA00022737"/>
    </source>
</evidence>
<dbReference type="PROSITE" id="PS50076">
    <property type="entry name" value="DNAJ_2"/>
    <property type="match status" value="1"/>
</dbReference>
<keyword evidence="2" id="KW-0677">Repeat</keyword>
<dbReference type="AlphaFoldDB" id="A0A8K0T5S7"/>
<feature type="zinc finger region" description="CR-type" evidence="6">
    <location>
        <begin position="137"/>
        <end position="220"/>
    </location>
</feature>
<dbReference type="GO" id="GO:0005524">
    <property type="term" value="F:ATP binding"/>
    <property type="evidence" value="ECO:0007669"/>
    <property type="project" value="InterPro"/>
</dbReference>
<dbReference type="InterPro" id="IPR002939">
    <property type="entry name" value="DnaJ_C"/>
</dbReference>
<evidence type="ECO:0000259" key="9">
    <source>
        <dbReference type="PROSITE" id="PS51188"/>
    </source>
</evidence>
<dbReference type="InterPro" id="IPR036410">
    <property type="entry name" value="HSP_DnaJ_Cys-rich_dom_sf"/>
</dbReference>
<accession>A0A8K0T5S7</accession>
<evidence type="ECO:0000256" key="1">
    <source>
        <dbReference type="ARBA" id="ARBA00022723"/>
    </source>
</evidence>
<dbReference type="PROSITE" id="PS51188">
    <property type="entry name" value="ZF_CR"/>
    <property type="match status" value="1"/>
</dbReference>
<dbReference type="PROSITE" id="PS00636">
    <property type="entry name" value="DNAJ_1"/>
    <property type="match status" value="1"/>
</dbReference>
<dbReference type="InterPro" id="IPR044713">
    <property type="entry name" value="DNJA1/2-like"/>
</dbReference>
<evidence type="ECO:0000256" key="7">
    <source>
        <dbReference type="SAM" id="MobiDB-lite"/>
    </source>
</evidence>
<dbReference type="Pfam" id="PF01556">
    <property type="entry name" value="DnaJ_C"/>
    <property type="match status" value="1"/>
</dbReference>
<dbReference type="Gene3D" id="2.60.260.20">
    <property type="entry name" value="Urease metallochaperone UreE, N-terminal domain"/>
    <property type="match status" value="2"/>
</dbReference>
<dbReference type="FunFam" id="1.10.287.110:FF:000048">
    <property type="entry name" value="DnaJ family protein"/>
    <property type="match status" value="1"/>
</dbReference>
<dbReference type="GO" id="GO:0051082">
    <property type="term" value="F:unfolded protein binding"/>
    <property type="evidence" value="ECO:0007669"/>
    <property type="project" value="InterPro"/>
</dbReference>
<dbReference type="GO" id="GO:0008270">
    <property type="term" value="F:zinc ion binding"/>
    <property type="evidence" value="ECO:0007669"/>
    <property type="project" value="UniProtKB-KW"/>
</dbReference>
<dbReference type="InterPro" id="IPR008971">
    <property type="entry name" value="HSP40/DnaJ_pept-bd"/>
</dbReference>